<gene>
    <name evidence="3" type="ORF">ACFPZJ_27120</name>
</gene>
<name>A0ABW0UX46_9ACTN</name>
<proteinExistence type="predicted"/>
<dbReference type="Gene3D" id="3.40.630.30">
    <property type="match status" value="1"/>
</dbReference>
<dbReference type="EMBL" id="JBHSNY010000009">
    <property type="protein sequence ID" value="MFC5637384.1"/>
    <property type="molecule type" value="Genomic_DNA"/>
</dbReference>
<sequence length="80" mass="8945">MREFLTWAGGSPMRLWVTACNEQAVRFYERYGFTLTGERETWRGRLPNIRMTHDGTPQASHSEATTSGKPDGTGPLRTGG</sequence>
<keyword evidence="3" id="KW-0012">Acyltransferase</keyword>
<feature type="domain" description="N-acetyltransferase" evidence="2">
    <location>
        <begin position="1"/>
        <end position="56"/>
    </location>
</feature>
<reference evidence="4" key="1">
    <citation type="journal article" date="2019" name="Int. J. Syst. Evol. Microbiol.">
        <title>The Global Catalogue of Microorganisms (GCM) 10K type strain sequencing project: providing services to taxonomists for standard genome sequencing and annotation.</title>
        <authorList>
            <consortium name="The Broad Institute Genomics Platform"/>
            <consortium name="The Broad Institute Genome Sequencing Center for Infectious Disease"/>
            <person name="Wu L."/>
            <person name="Ma J."/>
        </authorList>
    </citation>
    <scope>NUCLEOTIDE SEQUENCE [LARGE SCALE GENOMIC DNA]</scope>
    <source>
        <strain evidence="4">CGMCC 4.7248</strain>
    </source>
</reference>
<feature type="region of interest" description="Disordered" evidence="1">
    <location>
        <begin position="48"/>
        <end position="80"/>
    </location>
</feature>
<evidence type="ECO:0000256" key="1">
    <source>
        <dbReference type="SAM" id="MobiDB-lite"/>
    </source>
</evidence>
<dbReference type="InterPro" id="IPR000182">
    <property type="entry name" value="GNAT_dom"/>
</dbReference>
<dbReference type="SUPFAM" id="SSF55729">
    <property type="entry name" value="Acyl-CoA N-acyltransferases (Nat)"/>
    <property type="match status" value="1"/>
</dbReference>
<dbReference type="InterPro" id="IPR016181">
    <property type="entry name" value="Acyl_CoA_acyltransferase"/>
</dbReference>
<evidence type="ECO:0000259" key="2">
    <source>
        <dbReference type="PROSITE" id="PS51186"/>
    </source>
</evidence>
<dbReference type="RefSeq" id="WP_381026632.1">
    <property type="nucleotide sequence ID" value="NZ_JBHSNY010000009.1"/>
</dbReference>
<evidence type="ECO:0000313" key="3">
    <source>
        <dbReference type="EMBL" id="MFC5637384.1"/>
    </source>
</evidence>
<organism evidence="3 4">
    <name type="scientific">Streptomyces bullii</name>
    <dbReference type="NCBI Taxonomy" id="349910"/>
    <lineage>
        <taxon>Bacteria</taxon>
        <taxon>Bacillati</taxon>
        <taxon>Actinomycetota</taxon>
        <taxon>Actinomycetes</taxon>
        <taxon>Kitasatosporales</taxon>
        <taxon>Streptomycetaceae</taxon>
        <taxon>Streptomyces</taxon>
    </lineage>
</organism>
<feature type="compositionally biased region" description="Polar residues" evidence="1">
    <location>
        <begin position="55"/>
        <end position="68"/>
    </location>
</feature>
<dbReference type="Proteomes" id="UP001596154">
    <property type="component" value="Unassembled WGS sequence"/>
</dbReference>
<keyword evidence="4" id="KW-1185">Reference proteome</keyword>
<accession>A0ABW0UX46</accession>
<comment type="caution">
    <text evidence="3">The sequence shown here is derived from an EMBL/GenBank/DDBJ whole genome shotgun (WGS) entry which is preliminary data.</text>
</comment>
<keyword evidence="3" id="KW-0808">Transferase</keyword>
<dbReference type="GO" id="GO:0016746">
    <property type="term" value="F:acyltransferase activity"/>
    <property type="evidence" value="ECO:0007669"/>
    <property type="project" value="UniProtKB-KW"/>
</dbReference>
<dbReference type="PROSITE" id="PS51186">
    <property type="entry name" value="GNAT"/>
    <property type="match status" value="1"/>
</dbReference>
<evidence type="ECO:0000313" key="4">
    <source>
        <dbReference type="Proteomes" id="UP001596154"/>
    </source>
</evidence>
<protein>
    <submittedName>
        <fullName evidence="3">GNAT family N-acetyltransferase</fullName>
        <ecNumber evidence="3">2.3.1.-</ecNumber>
    </submittedName>
</protein>
<dbReference type="EC" id="2.3.1.-" evidence="3"/>